<keyword evidence="2" id="KW-0812">Transmembrane</keyword>
<evidence type="ECO:0000313" key="4">
    <source>
        <dbReference type="Proteomes" id="UP000075025"/>
    </source>
</evidence>
<name>A0A147F011_MICTE</name>
<dbReference type="RefSeq" id="WP_058622776.1">
    <property type="nucleotide sequence ID" value="NZ_LDRT01000019.1"/>
</dbReference>
<evidence type="ECO:0000256" key="1">
    <source>
        <dbReference type="SAM" id="MobiDB-lite"/>
    </source>
</evidence>
<protein>
    <submittedName>
        <fullName evidence="3">Uncharacterized protein</fullName>
    </submittedName>
</protein>
<feature type="region of interest" description="Disordered" evidence="1">
    <location>
        <begin position="1"/>
        <end position="82"/>
    </location>
</feature>
<keyword evidence="2" id="KW-1133">Transmembrane helix</keyword>
<evidence type="ECO:0000313" key="3">
    <source>
        <dbReference type="EMBL" id="KTR96080.1"/>
    </source>
</evidence>
<keyword evidence="2" id="KW-0472">Membrane</keyword>
<organism evidence="3 4">
    <name type="scientific">Microbacterium testaceum</name>
    <name type="common">Aureobacterium testaceum</name>
    <name type="synonym">Brevibacterium testaceum</name>
    <dbReference type="NCBI Taxonomy" id="2033"/>
    <lineage>
        <taxon>Bacteria</taxon>
        <taxon>Bacillati</taxon>
        <taxon>Actinomycetota</taxon>
        <taxon>Actinomycetes</taxon>
        <taxon>Micrococcales</taxon>
        <taxon>Microbacteriaceae</taxon>
        <taxon>Microbacterium</taxon>
    </lineage>
</organism>
<feature type="non-terminal residue" evidence="3">
    <location>
        <position position="389"/>
    </location>
</feature>
<gene>
    <name evidence="3" type="ORF">NS220_03835</name>
</gene>
<feature type="transmembrane region" description="Helical" evidence="2">
    <location>
        <begin position="170"/>
        <end position="193"/>
    </location>
</feature>
<reference evidence="3 4" key="1">
    <citation type="journal article" date="2016" name="Front. Microbiol.">
        <title>Genomic Resource of Rice Seed Associated Bacteria.</title>
        <authorList>
            <person name="Midha S."/>
            <person name="Bansal K."/>
            <person name="Sharma S."/>
            <person name="Kumar N."/>
            <person name="Patil P.P."/>
            <person name="Chaudhry V."/>
            <person name="Patil P.B."/>
        </authorList>
    </citation>
    <scope>NUCLEOTIDE SEQUENCE [LARGE SCALE GENOMIC DNA]</scope>
    <source>
        <strain evidence="3 4">NS220</strain>
    </source>
</reference>
<dbReference type="AlphaFoldDB" id="A0A147F011"/>
<proteinExistence type="predicted"/>
<sequence>MNDLRTLFGPTEEREEILETEKQASSTGSAALRALVGNGIEEPSAPTSSTSLRDLVGAPTAVSTSSSGDLADLAGPPRPESATVSADLAALVGEGPSSVDPAPVSADLAALVGGGERVAAGASSPADLSAMVGSRSEEKLDDTGWRAPDLAQAGRRPLFGGRRKAGPVNYLSVAVAALAVVALVGTASFAVVLRATANPADDAMISLREREAELANETKVLQTAVDLYAGSTSEAAALAETSAPVLAALQGRVDASALTTAENARVALAEKAAAATAVSIPSYQREAIDEKSLDDVGQAIDDVRLARESLPPLITEARDARSSVVTAVSDFRSALGSLGSAIQAEATKLVAANDSAGSNFRTAVTDAAARIVSAQQAGGDGLSDMPAYA</sequence>
<comment type="caution">
    <text evidence="3">The sequence shown here is derived from an EMBL/GenBank/DDBJ whole genome shotgun (WGS) entry which is preliminary data.</text>
</comment>
<evidence type="ECO:0000256" key="2">
    <source>
        <dbReference type="SAM" id="Phobius"/>
    </source>
</evidence>
<dbReference type="EMBL" id="LDRT01000019">
    <property type="protein sequence ID" value="KTR96080.1"/>
    <property type="molecule type" value="Genomic_DNA"/>
</dbReference>
<accession>A0A147F011</accession>
<dbReference type="Proteomes" id="UP000075025">
    <property type="component" value="Unassembled WGS sequence"/>
</dbReference>